<evidence type="ECO:0000313" key="2">
    <source>
        <dbReference type="EMBL" id="KAF2967792.1"/>
    </source>
</evidence>
<dbReference type="Proteomes" id="UP000481858">
    <property type="component" value="Unassembled WGS sequence"/>
</dbReference>
<accession>A0A7C8ML97</accession>
<proteinExistence type="predicted"/>
<dbReference type="SUPFAM" id="SSF53335">
    <property type="entry name" value="S-adenosyl-L-methionine-dependent methyltransferases"/>
    <property type="match status" value="1"/>
</dbReference>
<dbReference type="CDD" id="cd02440">
    <property type="entry name" value="AdoMet_MTases"/>
    <property type="match status" value="1"/>
</dbReference>
<feature type="domain" description="Methyltransferase type 12" evidence="1">
    <location>
        <begin position="49"/>
        <end position="144"/>
    </location>
</feature>
<dbReference type="InParanoid" id="A0A7C8ML97"/>
<organism evidence="2 3">
    <name type="scientific">Xylaria multiplex</name>
    <dbReference type="NCBI Taxonomy" id="323545"/>
    <lineage>
        <taxon>Eukaryota</taxon>
        <taxon>Fungi</taxon>
        <taxon>Dikarya</taxon>
        <taxon>Ascomycota</taxon>
        <taxon>Pezizomycotina</taxon>
        <taxon>Sordariomycetes</taxon>
        <taxon>Xylariomycetidae</taxon>
        <taxon>Xylariales</taxon>
        <taxon>Xylariaceae</taxon>
        <taxon>Xylaria</taxon>
    </lineage>
</organism>
<dbReference type="InterPro" id="IPR013217">
    <property type="entry name" value="Methyltransf_12"/>
</dbReference>
<name>A0A7C8ML97_9PEZI</name>
<dbReference type="EMBL" id="WUBL01000061">
    <property type="protein sequence ID" value="KAF2967792.1"/>
    <property type="molecule type" value="Genomic_DNA"/>
</dbReference>
<dbReference type="InterPro" id="IPR029063">
    <property type="entry name" value="SAM-dependent_MTases_sf"/>
</dbReference>
<dbReference type="Pfam" id="PF08242">
    <property type="entry name" value="Methyltransf_12"/>
    <property type="match status" value="1"/>
</dbReference>
<dbReference type="OrthoDB" id="417697at2759"/>
<dbReference type="Gene3D" id="3.40.50.150">
    <property type="entry name" value="Vaccinia Virus protein VP39"/>
    <property type="match status" value="1"/>
</dbReference>
<dbReference type="AlphaFoldDB" id="A0A7C8ML97"/>
<evidence type="ECO:0000259" key="1">
    <source>
        <dbReference type="Pfam" id="PF08242"/>
    </source>
</evidence>
<reference evidence="2 3" key="1">
    <citation type="submission" date="2019-12" db="EMBL/GenBank/DDBJ databases">
        <title>Draft genome sequence of the ascomycete Xylaria multiplex DSM 110363.</title>
        <authorList>
            <person name="Buettner E."/>
            <person name="Kellner H."/>
        </authorList>
    </citation>
    <scope>NUCLEOTIDE SEQUENCE [LARGE SCALE GENOMIC DNA]</scope>
    <source>
        <strain evidence="2 3">DSM 110363</strain>
    </source>
</reference>
<evidence type="ECO:0000313" key="3">
    <source>
        <dbReference type="Proteomes" id="UP000481858"/>
    </source>
</evidence>
<gene>
    <name evidence="2" type="ORF">GQX73_g5771</name>
</gene>
<keyword evidence="3" id="KW-1185">Reference proteome</keyword>
<protein>
    <recommendedName>
        <fullName evidence="1">Methyltransferase type 12 domain-containing protein</fullName>
    </recommendedName>
</protein>
<comment type="caution">
    <text evidence="2">The sequence shown here is derived from an EMBL/GenBank/DDBJ whole genome shotgun (WGS) entry which is preliminary data.</text>
</comment>
<sequence length="281" mass="31952">MASKDNYVFTRDVLDNARLNLMHSLWARSSGYVIHPKIPTDNAEIYIADIGAGTGAWLCDVSERLPKTAQLYGLDISFDAMPPPEILPPNVTLRNWDVRTTVPEDLVGAFDIIQIRFFIFVLLRNEVSSVVGKLVEMLKPGGYLQWVDSDNHSIRFEKTKPENATEHLNKLMRLLESQSTQLKPDWVPDLPGFFSENGLVDVEADRQDTPPHLAFMMHKSGLIMHELIARKTQNEEMAKQLRELLPLAVDETRKGAYITTDRHTIIGHECMYLDTDLHRAS</sequence>